<dbReference type="GO" id="GO:0035861">
    <property type="term" value="C:site of double-strand break"/>
    <property type="evidence" value="ECO:0007669"/>
    <property type="project" value="TreeGrafter"/>
</dbReference>
<dbReference type="NCBIfam" id="TIGR00583">
    <property type="entry name" value="mre11"/>
    <property type="match status" value="1"/>
</dbReference>
<evidence type="ECO:0000256" key="10">
    <source>
        <dbReference type="ARBA" id="ARBA00022801"/>
    </source>
</evidence>
<dbReference type="InterPro" id="IPR038487">
    <property type="entry name" value="Mre11_capping_dom"/>
</dbReference>
<dbReference type="PANTHER" id="PTHR10139">
    <property type="entry name" value="DOUBLE-STRAND BREAK REPAIR PROTEIN MRE11"/>
    <property type="match status" value="1"/>
</dbReference>
<evidence type="ECO:0000256" key="4">
    <source>
        <dbReference type="ARBA" id="ARBA00009028"/>
    </source>
</evidence>
<evidence type="ECO:0000313" key="19">
    <source>
        <dbReference type="EMBL" id="WFC93612.1"/>
    </source>
</evidence>
<evidence type="ECO:0000256" key="11">
    <source>
        <dbReference type="ARBA" id="ARBA00022839"/>
    </source>
</evidence>
<evidence type="ECO:0000256" key="7">
    <source>
        <dbReference type="ARBA" id="ARBA00022723"/>
    </source>
</evidence>
<evidence type="ECO:0000256" key="3">
    <source>
        <dbReference type="ARBA" id="ARBA00004286"/>
    </source>
</evidence>
<keyword evidence="13 17" id="KW-0464">Manganese</keyword>
<dbReference type="GO" id="GO:0000724">
    <property type="term" value="P:double-strand break repair via homologous recombination"/>
    <property type="evidence" value="ECO:0007669"/>
    <property type="project" value="TreeGrafter"/>
</dbReference>
<evidence type="ECO:0000259" key="18">
    <source>
        <dbReference type="SMART" id="SM01347"/>
    </source>
</evidence>
<protein>
    <submittedName>
        <fullName evidence="19">Meiotic recombination</fullName>
    </submittedName>
</protein>
<evidence type="ECO:0000256" key="8">
    <source>
        <dbReference type="ARBA" id="ARBA00022759"/>
    </source>
</evidence>
<dbReference type="Proteomes" id="UP001216638">
    <property type="component" value="Chromosome 1"/>
</dbReference>
<dbReference type="SMART" id="SM01347">
    <property type="entry name" value="Mre11_DNA_bind"/>
    <property type="match status" value="1"/>
</dbReference>
<dbReference type="InterPro" id="IPR004843">
    <property type="entry name" value="Calcineurin-like_PHP"/>
</dbReference>
<evidence type="ECO:0000256" key="14">
    <source>
        <dbReference type="ARBA" id="ARBA00023242"/>
    </source>
</evidence>
<dbReference type="Gene3D" id="3.30.110.110">
    <property type="entry name" value="Mre11, capping domain"/>
    <property type="match status" value="1"/>
</dbReference>
<keyword evidence="6 17" id="KW-0540">Nuclease</keyword>
<dbReference type="GO" id="GO:0030870">
    <property type="term" value="C:Mre11 complex"/>
    <property type="evidence" value="ECO:0007669"/>
    <property type="project" value="InterPro"/>
</dbReference>
<organism evidence="19 20">
    <name type="scientific">Malassezia brasiliensis</name>
    <dbReference type="NCBI Taxonomy" id="1821822"/>
    <lineage>
        <taxon>Eukaryota</taxon>
        <taxon>Fungi</taxon>
        <taxon>Dikarya</taxon>
        <taxon>Basidiomycota</taxon>
        <taxon>Ustilaginomycotina</taxon>
        <taxon>Malasseziomycetes</taxon>
        <taxon>Malasseziales</taxon>
        <taxon>Malasseziaceae</taxon>
        <taxon>Malassezia</taxon>
    </lineage>
</organism>
<feature type="domain" description="Mre11 DNA-binding" evidence="18">
    <location>
        <begin position="309"/>
        <end position="482"/>
    </location>
</feature>
<dbReference type="InterPro" id="IPR029052">
    <property type="entry name" value="Metallo-depent_PP-like"/>
</dbReference>
<proteinExistence type="inferred from homology"/>
<dbReference type="GO" id="GO:0007095">
    <property type="term" value="P:mitotic G2 DNA damage checkpoint signaling"/>
    <property type="evidence" value="ECO:0007669"/>
    <property type="project" value="TreeGrafter"/>
</dbReference>
<keyword evidence="7" id="KW-0479">Metal-binding</keyword>
<evidence type="ECO:0000256" key="12">
    <source>
        <dbReference type="ARBA" id="ARBA00023204"/>
    </source>
</evidence>
<name>A0AAF0DQN1_9BASI</name>
<sequence length="543" mass="60312">MASDAEDDAEVVRFLLASDTHLGYLERDPVRGSDSFNTFEEILQLAQAHDVDFVLLGGDLFHENKPSRATLYKTMSLLREYTLGNRPVSVELLSDPMDARAQKWSFPAVNYEDANLNVSIPVFSIHGNHDDPQGADTEGPLSALDVLSAAGLLNYFGRVELAADTRAKRKATEDEMIKLRPILLRKGNTLLALYGIGNIKDERLVYELESNHVCMYRPAEEPDAWFNVLVVHQNRAAHSARGFIHESAFDDSVDLVVWGHEHEQRITPEPISEKHYYITQPGSSVATSLAPGEAVEKCVAIVSVCGKDFKVDPIPLRTPRPLVMKDVSLPHEAAAAHLDVSSRTDVAKLLRTHIESLIAQAAREWDARMADVSAECRPEPPLPLVRLRVAYDAQLALGNVARFGHEFAGRIANTKDVLQLQLRRGRAARAPSSGHAVRLDKDMLPAEKLERVELADLVQENMRAQHFDLLEGTQLQQSVMRFVEKDERDAVEQLLQRTLPEIESKLAARHLDEFQLQQELSSAPRTAPATAAAYVAVTTSVGQ</sequence>
<feature type="active site" description="Proton donor" evidence="16">
    <location>
        <position position="129"/>
    </location>
</feature>
<evidence type="ECO:0000256" key="13">
    <source>
        <dbReference type="ARBA" id="ARBA00023211"/>
    </source>
</evidence>
<dbReference type="GO" id="GO:0008296">
    <property type="term" value="F:3'-5'-DNA exonuclease activity"/>
    <property type="evidence" value="ECO:0007669"/>
    <property type="project" value="InterPro"/>
</dbReference>
<evidence type="ECO:0000256" key="17">
    <source>
        <dbReference type="RuleBase" id="RU003447"/>
    </source>
</evidence>
<comment type="subcellular location">
    <subcellularLocation>
        <location evidence="3">Chromosome</location>
    </subcellularLocation>
    <subcellularLocation>
        <location evidence="2">Nucleus</location>
    </subcellularLocation>
</comment>
<dbReference type="GO" id="GO:0097552">
    <property type="term" value="P:mitochondrial double-strand break repair via homologous recombination"/>
    <property type="evidence" value="ECO:0007669"/>
    <property type="project" value="TreeGrafter"/>
</dbReference>
<dbReference type="Pfam" id="PF00149">
    <property type="entry name" value="Metallophos"/>
    <property type="match status" value="1"/>
</dbReference>
<dbReference type="AlphaFoldDB" id="A0AAF0DQN1"/>
<dbReference type="GO" id="GO:0042138">
    <property type="term" value="P:meiotic DNA double-strand break formation"/>
    <property type="evidence" value="ECO:0007669"/>
    <property type="project" value="TreeGrafter"/>
</dbReference>
<evidence type="ECO:0000256" key="5">
    <source>
        <dbReference type="ARBA" id="ARBA00022454"/>
    </source>
</evidence>
<dbReference type="Pfam" id="PF04152">
    <property type="entry name" value="Mre11_DNA_bind"/>
    <property type="match status" value="1"/>
</dbReference>
<evidence type="ECO:0000256" key="16">
    <source>
        <dbReference type="PIRSR" id="PIRSR000882-1"/>
    </source>
</evidence>
<keyword evidence="15 17" id="KW-0469">Meiosis</keyword>
<evidence type="ECO:0000256" key="2">
    <source>
        <dbReference type="ARBA" id="ARBA00004123"/>
    </source>
</evidence>
<keyword evidence="14 17" id="KW-0539">Nucleus</keyword>
<evidence type="ECO:0000256" key="9">
    <source>
        <dbReference type="ARBA" id="ARBA00022763"/>
    </source>
</evidence>
<keyword evidence="8 17" id="KW-0255">Endonuclease</keyword>
<dbReference type="GO" id="GO:0031573">
    <property type="term" value="P:mitotic intra-S DNA damage checkpoint signaling"/>
    <property type="evidence" value="ECO:0007669"/>
    <property type="project" value="TreeGrafter"/>
</dbReference>
<dbReference type="PIRSF" id="PIRSF000882">
    <property type="entry name" value="DSB_repair_MRE11"/>
    <property type="match status" value="1"/>
</dbReference>
<evidence type="ECO:0000256" key="1">
    <source>
        <dbReference type="ARBA" id="ARBA00001936"/>
    </source>
</evidence>
<dbReference type="PANTHER" id="PTHR10139:SF1">
    <property type="entry name" value="DOUBLE-STRAND BREAK REPAIR PROTEIN MRE11"/>
    <property type="match status" value="1"/>
</dbReference>
<gene>
    <name evidence="19" type="primary">MRE11</name>
    <name evidence="19" type="ORF">MBRA1_000233</name>
</gene>
<dbReference type="Gene3D" id="3.60.21.10">
    <property type="match status" value="1"/>
</dbReference>
<keyword evidence="12 17" id="KW-0234">DNA repair</keyword>
<reference evidence="19" key="1">
    <citation type="submission" date="2023-03" db="EMBL/GenBank/DDBJ databases">
        <title>Mating type loci evolution in Malassezia.</title>
        <authorList>
            <person name="Coelho M.A."/>
        </authorList>
    </citation>
    <scope>NUCLEOTIDE SEQUENCE</scope>
    <source>
        <strain evidence="19">CBS 14135</strain>
    </source>
</reference>
<dbReference type="InterPro" id="IPR041796">
    <property type="entry name" value="Mre11_N"/>
</dbReference>
<keyword evidence="11 17" id="KW-0269">Exonuclease</keyword>
<dbReference type="CDD" id="cd00840">
    <property type="entry name" value="MPP_Mre11_N"/>
    <property type="match status" value="1"/>
</dbReference>
<dbReference type="FunFam" id="3.60.21.10:FF:000011">
    <property type="entry name" value="Double-strand break repair protein"/>
    <property type="match status" value="1"/>
</dbReference>
<evidence type="ECO:0000256" key="15">
    <source>
        <dbReference type="ARBA" id="ARBA00023254"/>
    </source>
</evidence>
<comment type="similarity">
    <text evidence="4 17">Belongs to the MRE11/RAD32 family.</text>
</comment>
<keyword evidence="10 17" id="KW-0378">Hydrolase</keyword>
<keyword evidence="9 17" id="KW-0227">DNA damage</keyword>
<dbReference type="EMBL" id="CP119951">
    <property type="protein sequence ID" value="WFC93612.1"/>
    <property type="molecule type" value="Genomic_DNA"/>
</dbReference>
<keyword evidence="5" id="KW-0158">Chromosome</keyword>
<evidence type="ECO:0000256" key="6">
    <source>
        <dbReference type="ARBA" id="ARBA00022722"/>
    </source>
</evidence>
<dbReference type="GO" id="GO:0006303">
    <property type="term" value="P:double-strand break repair via nonhomologous end joining"/>
    <property type="evidence" value="ECO:0007669"/>
    <property type="project" value="TreeGrafter"/>
</dbReference>
<accession>A0AAF0DQN1</accession>
<dbReference type="InterPro" id="IPR007281">
    <property type="entry name" value="Mre11_DNA-bd"/>
</dbReference>
<dbReference type="GO" id="GO:0030145">
    <property type="term" value="F:manganese ion binding"/>
    <property type="evidence" value="ECO:0007669"/>
    <property type="project" value="InterPro"/>
</dbReference>
<dbReference type="GO" id="GO:0000723">
    <property type="term" value="P:telomere maintenance"/>
    <property type="evidence" value="ECO:0007669"/>
    <property type="project" value="TreeGrafter"/>
</dbReference>
<dbReference type="SUPFAM" id="SSF56300">
    <property type="entry name" value="Metallo-dependent phosphatases"/>
    <property type="match status" value="1"/>
</dbReference>
<keyword evidence="20" id="KW-1185">Reference proteome</keyword>
<comment type="cofactor">
    <cofactor evidence="1">
        <name>Mn(2+)</name>
        <dbReference type="ChEBI" id="CHEBI:29035"/>
    </cofactor>
</comment>
<dbReference type="InterPro" id="IPR003701">
    <property type="entry name" value="Mre11"/>
</dbReference>
<evidence type="ECO:0000313" key="20">
    <source>
        <dbReference type="Proteomes" id="UP001216638"/>
    </source>
</evidence>
<dbReference type="GO" id="GO:0000014">
    <property type="term" value="F:single-stranded DNA endodeoxyribonuclease activity"/>
    <property type="evidence" value="ECO:0007669"/>
    <property type="project" value="TreeGrafter"/>
</dbReference>